<accession>A0AAD7GQ16</accession>
<reference evidence="3" key="1">
    <citation type="submission" date="2023-03" db="EMBL/GenBank/DDBJ databases">
        <title>Massive genome expansion in bonnet fungi (Mycena s.s.) driven by repeated elements and novel gene families across ecological guilds.</title>
        <authorList>
            <consortium name="Lawrence Berkeley National Laboratory"/>
            <person name="Harder C.B."/>
            <person name="Miyauchi S."/>
            <person name="Viragh M."/>
            <person name="Kuo A."/>
            <person name="Thoen E."/>
            <person name="Andreopoulos B."/>
            <person name="Lu D."/>
            <person name="Skrede I."/>
            <person name="Drula E."/>
            <person name="Henrissat B."/>
            <person name="Morin E."/>
            <person name="Kohler A."/>
            <person name="Barry K."/>
            <person name="LaButti K."/>
            <person name="Morin E."/>
            <person name="Salamov A."/>
            <person name="Lipzen A."/>
            <person name="Mereny Z."/>
            <person name="Hegedus B."/>
            <person name="Baldrian P."/>
            <person name="Stursova M."/>
            <person name="Weitz H."/>
            <person name="Taylor A."/>
            <person name="Grigoriev I.V."/>
            <person name="Nagy L.G."/>
            <person name="Martin F."/>
            <person name="Kauserud H."/>
        </authorList>
    </citation>
    <scope>NUCLEOTIDE SEQUENCE</scope>
    <source>
        <strain evidence="3">CBHHK067</strain>
    </source>
</reference>
<evidence type="ECO:0000256" key="2">
    <source>
        <dbReference type="SAM" id="Phobius"/>
    </source>
</evidence>
<feature type="region of interest" description="Disordered" evidence="1">
    <location>
        <begin position="1"/>
        <end position="54"/>
    </location>
</feature>
<dbReference type="EMBL" id="JARKIE010000015">
    <property type="protein sequence ID" value="KAJ7702352.1"/>
    <property type="molecule type" value="Genomic_DNA"/>
</dbReference>
<keyword evidence="4" id="KW-1185">Reference proteome</keyword>
<feature type="transmembrane region" description="Helical" evidence="2">
    <location>
        <begin position="146"/>
        <end position="169"/>
    </location>
</feature>
<organism evidence="3 4">
    <name type="scientific">Mycena rosella</name>
    <name type="common">Pink bonnet</name>
    <name type="synonym">Agaricus rosellus</name>
    <dbReference type="NCBI Taxonomy" id="1033263"/>
    <lineage>
        <taxon>Eukaryota</taxon>
        <taxon>Fungi</taxon>
        <taxon>Dikarya</taxon>
        <taxon>Basidiomycota</taxon>
        <taxon>Agaricomycotina</taxon>
        <taxon>Agaricomycetes</taxon>
        <taxon>Agaricomycetidae</taxon>
        <taxon>Agaricales</taxon>
        <taxon>Marasmiineae</taxon>
        <taxon>Mycenaceae</taxon>
        <taxon>Mycena</taxon>
    </lineage>
</organism>
<dbReference type="AlphaFoldDB" id="A0AAD7GQ16"/>
<name>A0AAD7GQ16_MYCRO</name>
<feature type="transmembrane region" description="Helical" evidence="2">
    <location>
        <begin position="189"/>
        <end position="210"/>
    </location>
</feature>
<dbReference type="Proteomes" id="UP001221757">
    <property type="component" value="Unassembled WGS sequence"/>
</dbReference>
<feature type="transmembrane region" description="Helical" evidence="2">
    <location>
        <begin position="104"/>
        <end position="125"/>
    </location>
</feature>
<feature type="compositionally biased region" description="Polar residues" evidence="1">
    <location>
        <begin position="1"/>
        <end position="13"/>
    </location>
</feature>
<evidence type="ECO:0000313" key="3">
    <source>
        <dbReference type="EMBL" id="KAJ7702352.1"/>
    </source>
</evidence>
<protein>
    <submittedName>
        <fullName evidence="3">Uncharacterized protein</fullName>
    </submittedName>
</protein>
<feature type="transmembrane region" description="Helical" evidence="2">
    <location>
        <begin position="57"/>
        <end position="84"/>
    </location>
</feature>
<evidence type="ECO:0000313" key="4">
    <source>
        <dbReference type="Proteomes" id="UP001221757"/>
    </source>
</evidence>
<proteinExistence type="predicted"/>
<sequence length="227" mass="23432">MSYFSAAQSSPKSESGFFGTAPAALPHHAPLRPNDNDNTPGRRSPSRRSQRAAPSPIRAAAILVAFLPVPPTLSVIYMACGHGILRAAHPAHYRAVPLTSSVSAAAVGGAILSLPLAVLLYLLLFPTKPPDPEDFFDDEEDGGGLLSTYGAYAVCSVLLLVLGAISGALGTVCLPANNLSAAEAAEAGIVGGTIICGALAVVASAAFIFWGRYWRPKSRTLADSSFS</sequence>
<keyword evidence="2" id="KW-1133">Transmembrane helix</keyword>
<gene>
    <name evidence="3" type="ORF">B0H17DRAFT_1043859</name>
</gene>
<keyword evidence="2" id="KW-0472">Membrane</keyword>
<feature type="compositionally biased region" description="Low complexity" evidence="1">
    <location>
        <begin position="21"/>
        <end position="33"/>
    </location>
</feature>
<comment type="caution">
    <text evidence="3">The sequence shown here is derived from an EMBL/GenBank/DDBJ whole genome shotgun (WGS) entry which is preliminary data.</text>
</comment>
<keyword evidence="2" id="KW-0812">Transmembrane</keyword>
<evidence type="ECO:0000256" key="1">
    <source>
        <dbReference type="SAM" id="MobiDB-lite"/>
    </source>
</evidence>